<protein>
    <recommendedName>
        <fullName evidence="4">BppU N-terminal domain-containing protein</fullName>
    </recommendedName>
</protein>
<reference evidence="2 3" key="1">
    <citation type="submission" date="2014-11" db="EMBL/GenBank/DDBJ databases">
        <authorList>
            <person name="Aslett M.A."/>
            <person name="De Silva N."/>
        </authorList>
    </citation>
    <scope>NUCLEOTIDE SEQUENCE [LARGE SCALE GENOMIC DNA]</scope>
    <source>
        <strain evidence="2 3">ATCC9714</strain>
    </source>
</reference>
<dbReference type="Proteomes" id="UP000032811">
    <property type="component" value="Chromosome 1"/>
</dbReference>
<dbReference type="RefSeq" id="WP_155485698.1">
    <property type="nucleotide sequence ID" value="NZ_CDNJ01000003.1"/>
</dbReference>
<dbReference type="EMBL" id="LN679998">
    <property type="protein sequence ID" value="CEJ74219.1"/>
    <property type="molecule type" value="Genomic_DNA"/>
</dbReference>
<evidence type="ECO:0008006" key="4">
    <source>
        <dbReference type="Google" id="ProtNLM"/>
    </source>
</evidence>
<proteinExistence type="predicted"/>
<accession>A0ABP1XXX5</accession>
<evidence type="ECO:0000313" key="2">
    <source>
        <dbReference type="EMBL" id="CEJ74219.1"/>
    </source>
</evidence>
<feature type="coiled-coil region" evidence="1">
    <location>
        <begin position="164"/>
        <end position="240"/>
    </location>
</feature>
<evidence type="ECO:0000313" key="3">
    <source>
        <dbReference type="Proteomes" id="UP000032811"/>
    </source>
</evidence>
<gene>
    <name evidence="2" type="ORF">ATCC9714_21071</name>
</gene>
<dbReference type="GeneID" id="97537941"/>
<keyword evidence="1" id="KW-0175">Coiled coil</keyword>
<evidence type="ECO:0000256" key="1">
    <source>
        <dbReference type="SAM" id="Coils"/>
    </source>
</evidence>
<organism evidence="2 3">
    <name type="scientific">Paraclostridium sordellii</name>
    <name type="common">Clostridium sordellii</name>
    <dbReference type="NCBI Taxonomy" id="1505"/>
    <lineage>
        <taxon>Bacteria</taxon>
        <taxon>Bacillati</taxon>
        <taxon>Bacillota</taxon>
        <taxon>Clostridia</taxon>
        <taxon>Peptostreptococcales</taxon>
        <taxon>Peptostreptococcaceae</taxon>
        <taxon>Paraclostridium</taxon>
    </lineage>
</organism>
<keyword evidence="3" id="KW-1185">Reference proteome</keyword>
<name>A0ABP1XXX5_PARSO</name>
<sequence length="457" mass="51009">MINILNREYSLKLDLRFRCNNPDMQFMQFDKNTSDFFIRIERGTEDVNLSNAMITLAVIKPDNTTDAMFLDIRNDKLYADLKPSMKDLVGTYQARAMLVSGDETVTTDVITYTVNEDKILSQLNSDIVSDERYSILTDMLNNLSEIETNETNRVEAEKLREKKIKELIDKANKAIQNINSTIENEVNKIVPEIVNDTTNEYLGTVKEDLKNAVNDANTKIEEVDNKISEVNNFIDEKNNQVNDFIEEANANIDKAIKAIPPKSELMGQNGKSSYEIAVDNGFVGDEIAYLESLKGKNGADGKNGKDGKNGVDGTFNPDTEFHELETTNKTVLGAINELFNAIKKINDADYVTRIKDVQRVEPMNGWGLTGNKINRLTKFDLGFTIFEFQVTALQEIANNAVSFMLTSGFTPSVTFIPITFSIGSGIGSGFIYKNGQVKFNGTYSKGTIITGSCLIIN</sequence>